<proteinExistence type="predicted"/>
<protein>
    <recommendedName>
        <fullName evidence="3">DUF6534 domain-containing protein</fullName>
    </recommendedName>
</protein>
<dbReference type="PANTHER" id="PTHR40465">
    <property type="entry name" value="CHROMOSOME 1, WHOLE GENOME SHOTGUN SEQUENCE"/>
    <property type="match status" value="1"/>
</dbReference>
<feature type="transmembrane region" description="Helical" evidence="2">
    <location>
        <begin position="252"/>
        <end position="273"/>
    </location>
</feature>
<accession>A0A8H6WAZ6</accession>
<evidence type="ECO:0000256" key="1">
    <source>
        <dbReference type="SAM" id="MobiDB-lite"/>
    </source>
</evidence>
<dbReference type="PANTHER" id="PTHR40465:SF1">
    <property type="entry name" value="DUF6534 DOMAIN-CONTAINING PROTEIN"/>
    <property type="match status" value="1"/>
</dbReference>
<feature type="transmembrane region" description="Helical" evidence="2">
    <location>
        <begin position="168"/>
        <end position="193"/>
    </location>
</feature>
<comment type="caution">
    <text evidence="4">The sequence shown here is derived from an EMBL/GenBank/DDBJ whole genome shotgun (WGS) entry which is preliminary data.</text>
</comment>
<dbReference type="Proteomes" id="UP000613580">
    <property type="component" value="Unassembled WGS sequence"/>
</dbReference>
<name>A0A8H6WAZ6_MYCCL</name>
<evidence type="ECO:0000313" key="4">
    <source>
        <dbReference type="EMBL" id="KAF7308133.1"/>
    </source>
</evidence>
<feature type="transmembrane region" description="Helical" evidence="2">
    <location>
        <begin position="205"/>
        <end position="232"/>
    </location>
</feature>
<keyword evidence="2" id="KW-1133">Transmembrane helix</keyword>
<feature type="region of interest" description="Disordered" evidence="1">
    <location>
        <begin position="311"/>
        <end position="346"/>
    </location>
</feature>
<feature type="transmembrane region" description="Helical" evidence="2">
    <location>
        <begin position="134"/>
        <end position="156"/>
    </location>
</feature>
<keyword evidence="2" id="KW-0812">Transmembrane</keyword>
<sequence>MGFAHYIPGDSAESLAVILQDPTDSMPTPAFNPGSTSGALLLAALSSCVLWGISTMQTYTYFKKFPNDPRRWKLLVFLIWFGTGTGTATHTDENHRILGLASTICLSDLVYDFDIINDGNPAVLEEDRFPRNMLALNVVTTLSSALVQAFYAFRIYKLAPRDQRTFRFIPILLWFLILAFLAVSSTGTIVAGSTNLVTYTTRHQYFGLIVLPCATGFATDLTITLCMSWLLFQARDGVSRGTTMLLDQLLKWTLETGLLTAALGGLMVGFVAWEPSNFIWFGLFVIRSRVFAIALLASLTSRRTLREREKYNENTLHIPSPGAASTPTDHTTSTPMSRVIQGSPGAALRPRWSSLATSQDGKRRVLNVDIRPSPVKIYSNRKSSPFSITSHAWASPSPPA</sequence>
<reference evidence="4" key="1">
    <citation type="submission" date="2020-05" db="EMBL/GenBank/DDBJ databases">
        <title>Mycena genomes resolve the evolution of fungal bioluminescence.</title>
        <authorList>
            <person name="Tsai I.J."/>
        </authorList>
    </citation>
    <scope>NUCLEOTIDE SEQUENCE</scope>
    <source>
        <strain evidence="4">110903Hualien_Pintung</strain>
    </source>
</reference>
<dbReference type="AlphaFoldDB" id="A0A8H6WAZ6"/>
<dbReference type="OrthoDB" id="2535105at2759"/>
<evidence type="ECO:0000313" key="5">
    <source>
        <dbReference type="Proteomes" id="UP000613580"/>
    </source>
</evidence>
<dbReference type="EMBL" id="JACAZE010000008">
    <property type="protein sequence ID" value="KAF7308133.1"/>
    <property type="molecule type" value="Genomic_DNA"/>
</dbReference>
<evidence type="ECO:0000256" key="2">
    <source>
        <dbReference type="SAM" id="Phobius"/>
    </source>
</evidence>
<feature type="transmembrane region" description="Helical" evidence="2">
    <location>
        <begin position="279"/>
        <end position="300"/>
    </location>
</feature>
<feature type="domain" description="DUF6534" evidence="3">
    <location>
        <begin position="217"/>
        <end position="303"/>
    </location>
</feature>
<dbReference type="InterPro" id="IPR045339">
    <property type="entry name" value="DUF6534"/>
</dbReference>
<feature type="compositionally biased region" description="Polar residues" evidence="1">
    <location>
        <begin position="313"/>
        <end position="336"/>
    </location>
</feature>
<dbReference type="Pfam" id="PF20152">
    <property type="entry name" value="DUF6534"/>
    <property type="match status" value="1"/>
</dbReference>
<organism evidence="4 5">
    <name type="scientific">Mycena chlorophos</name>
    <name type="common">Agaric fungus</name>
    <name type="synonym">Agaricus chlorophos</name>
    <dbReference type="NCBI Taxonomy" id="658473"/>
    <lineage>
        <taxon>Eukaryota</taxon>
        <taxon>Fungi</taxon>
        <taxon>Dikarya</taxon>
        <taxon>Basidiomycota</taxon>
        <taxon>Agaricomycotina</taxon>
        <taxon>Agaricomycetes</taxon>
        <taxon>Agaricomycetidae</taxon>
        <taxon>Agaricales</taxon>
        <taxon>Marasmiineae</taxon>
        <taxon>Mycenaceae</taxon>
        <taxon>Mycena</taxon>
    </lineage>
</organism>
<keyword evidence="2" id="KW-0472">Membrane</keyword>
<keyword evidence="5" id="KW-1185">Reference proteome</keyword>
<evidence type="ECO:0000259" key="3">
    <source>
        <dbReference type="Pfam" id="PF20152"/>
    </source>
</evidence>
<feature type="transmembrane region" description="Helical" evidence="2">
    <location>
        <begin position="39"/>
        <end position="62"/>
    </location>
</feature>
<feature type="transmembrane region" description="Helical" evidence="2">
    <location>
        <begin position="74"/>
        <end position="91"/>
    </location>
</feature>
<gene>
    <name evidence="4" type="ORF">HMN09_00660900</name>
</gene>